<gene>
    <name evidence="2" type="ORF">PGTG_16183</name>
</gene>
<proteinExistence type="predicted"/>
<protein>
    <submittedName>
        <fullName evidence="2">Uncharacterized protein</fullName>
    </submittedName>
</protein>
<feature type="region of interest" description="Disordered" evidence="1">
    <location>
        <begin position="1"/>
        <end position="29"/>
    </location>
</feature>
<dbReference type="HOGENOM" id="CLU_009123_8_2_1"/>
<evidence type="ECO:0000256" key="1">
    <source>
        <dbReference type="SAM" id="MobiDB-lite"/>
    </source>
</evidence>
<dbReference type="KEGG" id="pgr:PGTG_16183"/>
<organism evidence="2 3">
    <name type="scientific">Puccinia graminis f. sp. tritici (strain CRL 75-36-700-3 / race SCCL)</name>
    <name type="common">Black stem rust fungus</name>
    <dbReference type="NCBI Taxonomy" id="418459"/>
    <lineage>
        <taxon>Eukaryota</taxon>
        <taxon>Fungi</taxon>
        <taxon>Dikarya</taxon>
        <taxon>Basidiomycota</taxon>
        <taxon>Pucciniomycotina</taxon>
        <taxon>Pucciniomycetes</taxon>
        <taxon>Pucciniales</taxon>
        <taxon>Pucciniaceae</taxon>
        <taxon>Puccinia</taxon>
    </lineage>
</organism>
<evidence type="ECO:0000313" key="3">
    <source>
        <dbReference type="Proteomes" id="UP000008783"/>
    </source>
</evidence>
<dbReference type="Proteomes" id="UP000008783">
    <property type="component" value="Unassembled WGS sequence"/>
</dbReference>
<dbReference type="VEuPathDB" id="FungiDB:PGTG_16183"/>
<evidence type="ECO:0000313" key="2">
    <source>
        <dbReference type="EMBL" id="EFP89895.2"/>
    </source>
</evidence>
<dbReference type="RefSeq" id="XP_003334314.2">
    <property type="nucleotide sequence ID" value="XM_003334266.2"/>
</dbReference>
<dbReference type="InParanoid" id="E3L0B6"/>
<sequence length="86" mass="9030">MAREMWVSFYKPRSPTPTSSAPTTASKPKTSVLAGLGNAAAARGGTSSTGAFDIWLAGSLILEGTDPVNPLKWWINQKRSGNTHGA</sequence>
<keyword evidence="3" id="KW-1185">Reference proteome</keyword>
<dbReference type="OrthoDB" id="3386594at2759"/>
<dbReference type="GeneID" id="10545709"/>
<name>E3L0B6_PUCGT</name>
<dbReference type="eggNOG" id="ENOG502SPG0">
    <property type="taxonomic scope" value="Eukaryota"/>
</dbReference>
<reference evidence="3" key="2">
    <citation type="journal article" date="2011" name="Proc. Natl. Acad. Sci. U.S.A.">
        <title>Obligate biotrophy features unraveled by the genomic analysis of rust fungi.</title>
        <authorList>
            <person name="Duplessis S."/>
            <person name="Cuomo C.A."/>
            <person name="Lin Y.-C."/>
            <person name="Aerts A."/>
            <person name="Tisserant E."/>
            <person name="Veneault-Fourrey C."/>
            <person name="Joly D.L."/>
            <person name="Hacquard S."/>
            <person name="Amselem J."/>
            <person name="Cantarel B.L."/>
            <person name="Chiu R."/>
            <person name="Coutinho P.M."/>
            <person name="Feau N."/>
            <person name="Field M."/>
            <person name="Frey P."/>
            <person name="Gelhaye E."/>
            <person name="Goldberg J."/>
            <person name="Grabherr M.G."/>
            <person name="Kodira C.D."/>
            <person name="Kohler A."/>
            <person name="Kuees U."/>
            <person name="Lindquist E.A."/>
            <person name="Lucas S.M."/>
            <person name="Mago R."/>
            <person name="Mauceli E."/>
            <person name="Morin E."/>
            <person name="Murat C."/>
            <person name="Pangilinan J.L."/>
            <person name="Park R."/>
            <person name="Pearson M."/>
            <person name="Quesneville H."/>
            <person name="Rouhier N."/>
            <person name="Sakthikumar S."/>
            <person name="Salamov A.A."/>
            <person name="Schmutz J."/>
            <person name="Selles B."/>
            <person name="Shapiro H."/>
            <person name="Tanguay P."/>
            <person name="Tuskan G.A."/>
            <person name="Henrissat B."/>
            <person name="Van de Peer Y."/>
            <person name="Rouze P."/>
            <person name="Ellis J.G."/>
            <person name="Dodds P.N."/>
            <person name="Schein J.E."/>
            <person name="Zhong S."/>
            <person name="Hamelin R.C."/>
            <person name="Grigoriev I.V."/>
            <person name="Szabo L.J."/>
            <person name="Martin F."/>
        </authorList>
    </citation>
    <scope>NUCLEOTIDE SEQUENCE [LARGE SCALE GENOMIC DNA]</scope>
    <source>
        <strain evidence="3">CRL 75-36-700-3 / race SCCL</strain>
    </source>
</reference>
<feature type="compositionally biased region" description="Low complexity" evidence="1">
    <location>
        <begin position="11"/>
        <end position="29"/>
    </location>
</feature>
<dbReference type="EMBL" id="DS178327">
    <property type="protein sequence ID" value="EFP89895.2"/>
    <property type="molecule type" value="Genomic_DNA"/>
</dbReference>
<reference key="1">
    <citation type="submission" date="2007-01" db="EMBL/GenBank/DDBJ databases">
        <title>The Genome Sequence of Puccinia graminis f. sp. tritici Strain CRL 75-36-700-3.</title>
        <authorList>
            <consortium name="The Broad Institute Genome Sequencing Platform"/>
            <person name="Birren B."/>
            <person name="Lander E."/>
            <person name="Galagan J."/>
            <person name="Nusbaum C."/>
            <person name="Devon K."/>
            <person name="Cuomo C."/>
            <person name="Jaffe D."/>
            <person name="Butler J."/>
            <person name="Alvarez P."/>
            <person name="Gnerre S."/>
            <person name="Grabherr M."/>
            <person name="Mauceli E."/>
            <person name="Brockman W."/>
            <person name="Young S."/>
            <person name="LaButti K."/>
            <person name="Sykes S."/>
            <person name="DeCaprio D."/>
            <person name="Crawford M."/>
            <person name="Koehrsen M."/>
            <person name="Engels R."/>
            <person name="Montgomery P."/>
            <person name="Pearson M."/>
            <person name="Howarth C."/>
            <person name="Larson L."/>
            <person name="White J."/>
            <person name="Zeng Q."/>
            <person name="Kodira C."/>
            <person name="Yandava C."/>
            <person name="Alvarado L."/>
            <person name="O'Leary S."/>
            <person name="Szabo L."/>
            <person name="Dean R."/>
            <person name="Schein J."/>
        </authorList>
    </citation>
    <scope>NUCLEOTIDE SEQUENCE</scope>
    <source>
        <strain>CRL 75-36-700-3</strain>
    </source>
</reference>
<dbReference type="AlphaFoldDB" id="E3L0B6"/>
<accession>E3L0B6</accession>